<sequence length="426" mass="48867">MKKTMILLALALLIASSMAFAEGDKVFSDLSASHWARGHIEDLFGREIISGYPDGTFKPEDNVRVNEFLAMTLRGIGYHLESKSSDWAKPYVDKAIELGVIEDKEFPQYTAFITRQQMASVIVNAIALSEELLPNSIDDYVINSFKDYHLVDDYYKQNVVESYKFGIISGYPDKTFRPEGLATRAEASKVLINFLNPSSRTPYKNEDAKKVVFEVEYSADKDGNEVVSYDPKDPSFSRQKRMVEIYAPIRNGEPVNEVIDVITLLRDFESITDSNYTSLSYNSFSSIIGSSGYKSKEYLDSIQELPVSDMEKGFIAAERKDYSFSVDLVNLNNDQSPYNMVYWKKSSNMLPETSFKNYFNKTHREKLETLFKVIFEEDFEEYWAAFENAIFYTGQERKSEDLEIGNRDIHFRYDSGGLTLYISLKK</sequence>
<dbReference type="PANTHER" id="PTHR43308">
    <property type="entry name" value="OUTER MEMBRANE PROTEIN ALPHA-RELATED"/>
    <property type="match status" value="1"/>
</dbReference>
<feature type="domain" description="SLH" evidence="3">
    <location>
        <begin position="23"/>
        <end position="86"/>
    </location>
</feature>
<dbReference type="Proteomes" id="UP000767854">
    <property type="component" value="Unassembled WGS sequence"/>
</dbReference>
<keyword evidence="5" id="KW-1185">Reference proteome</keyword>
<reference evidence="4 5" key="1">
    <citation type="submission" date="2021-01" db="EMBL/GenBank/DDBJ databases">
        <title>Genomic Encyclopedia of Type Strains, Phase IV (KMG-IV): sequencing the most valuable type-strain genomes for metagenomic binning, comparative biology and taxonomic classification.</title>
        <authorList>
            <person name="Goeker M."/>
        </authorList>
    </citation>
    <scope>NUCLEOTIDE SEQUENCE [LARGE SCALE GENOMIC DNA]</scope>
    <source>
        <strain evidence="4 5">DSM 24436</strain>
    </source>
</reference>
<feature type="signal peptide" evidence="2">
    <location>
        <begin position="1"/>
        <end position="21"/>
    </location>
</feature>
<accession>A0ABS2MS56</accession>
<feature type="domain" description="SLH" evidence="3">
    <location>
        <begin position="142"/>
        <end position="205"/>
    </location>
</feature>
<dbReference type="Pfam" id="PF00395">
    <property type="entry name" value="SLH"/>
    <property type="match status" value="2"/>
</dbReference>
<evidence type="ECO:0000313" key="4">
    <source>
        <dbReference type="EMBL" id="MBM7562234.1"/>
    </source>
</evidence>
<gene>
    <name evidence="4" type="ORF">JOC49_001777</name>
</gene>
<dbReference type="InterPro" id="IPR051465">
    <property type="entry name" value="Cell_Envelope_Struct_Comp"/>
</dbReference>
<dbReference type="EMBL" id="JAFBDT010000014">
    <property type="protein sequence ID" value="MBM7562234.1"/>
    <property type="molecule type" value="Genomic_DNA"/>
</dbReference>
<evidence type="ECO:0000259" key="3">
    <source>
        <dbReference type="PROSITE" id="PS51272"/>
    </source>
</evidence>
<evidence type="ECO:0000256" key="2">
    <source>
        <dbReference type="SAM" id="SignalP"/>
    </source>
</evidence>
<name>A0ABS2MS56_9FIRM</name>
<evidence type="ECO:0000313" key="5">
    <source>
        <dbReference type="Proteomes" id="UP000767854"/>
    </source>
</evidence>
<organism evidence="4 5">
    <name type="scientific">Fusibacter tunisiensis</name>
    <dbReference type="NCBI Taxonomy" id="1008308"/>
    <lineage>
        <taxon>Bacteria</taxon>
        <taxon>Bacillati</taxon>
        <taxon>Bacillota</taxon>
        <taxon>Clostridia</taxon>
        <taxon>Eubacteriales</taxon>
        <taxon>Eubacteriales Family XII. Incertae Sedis</taxon>
        <taxon>Fusibacter</taxon>
    </lineage>
</organism>
<protein>
    <recommendedName>
        <fullName evidence="3">SLH domain-containing protein</fullName>
    </recommendedName>
</protein>
<keyword evidence="2" id="KW-0732">Signal</keyword>
<dbReference type="InterPro" id="IPR001119">
    <property type="entry name" value="SLH_dom"/>
</dbReference>
<dbReference type="RefSeq" id="WP_204664449.1">
    <property type="nucleotide sequence ID" value="NZ_JAFBDT010000014.1"/>
</dbReference>
<evidence type="ECO:0000256" key="1">
    <source>
        <dbReference type="ARBA" id="ARBA00022737"/>
    </source>
</evidence>
<proteinExistence type="predicted"/>
<dbReference type="PROSITE" id="PS51272">
    <property type="entry name" value="SLH"/>
    <property type="match status" value="2"/>
</dbReference>
<keyword evidence="1" id="KW-0677">Repeat</keyword>
<comment type="caution">
    <text evidence="4">The sequence shown here is derived from an EMBL/GenBank/DDBJ whole genome shotgun (WGS) entry which is preliminary data.</text>
</comment>
<feature type="chain" id="PRO_5047250741" description="SLH domain-containing protein" evidence="2">
    <location>
        <begin position="22"/>
        <end position="426"/>
    </location>
</feature>